<evidence type="ECO:0000256" key="1">
    <source>
        <dbReference type="SAM" id="MobiDB-lite"/>
    </source>
</evidence>
<evidence type="ECO:0000313" key="2">
    <source>
        <dbReference type="EMBL" id="MCD9638233.1"/>
    </source>
</evidence>
<feature type="region of interest" description="Disordered" evidence="1">
    <location>
        <begin position="1"/>
        <end position="40"/>
    </location>
</feature>
<reference evidence="2 3" key="1">
    <citation type="journal article" date="2021" name="BMC Genomics">
        <title>Datura genome reveals duplications of psychoactive alkaloid biosynthetic genes and high mutation rate following tissue culture.</title>
        <authorList>
            <person name="Rajewski A."/>
            <person name="Carter-House D."/>
            <person name="Stajich J."/>
            <person name="Litt A."/>
        </authorList>
    </citation>
    <scope>NUCLEOTIDE SEQUENCE [LARGE SCALE GENOMIC DNA]</scope>
    <source>
        <strain evidence="2">AR-01</strain>
    </source>
</reference>
<keyword evidence="3" id="KW-1185">Reference proteome</keyword>
<dbReference type="Proteomes" id="UP000823775">
    <property type="component" value="Unassembled WGS sequence"/>
</dbReference>
<protein>
    <submittedName>
        <fullName evidence="2">Uncharacterized protein</fullName>
    </submittedName>
</protein>
<organism evidence="2 3">
    <name type="scientific">Datura stramonium</name>
    <name type="common">Jimsonweed</name>
    <name type="synonym">Common thornapple</name>
    <dbReference type="NCBI Taxonomy" id="4076"/>
    <lineage>
        <taxon>Eukaryota</taxon>
        <taxon>Viridiplantae</taxon>
        <taxon>Streptophyta</taxon>
        <taxon>Embryophyta</taxon>
        <taxon>Tracheophyta</taxon>
        <taxon>Spermatophyta</taxon>
        <taxon>Magnoliopsida</taxon>
        <taxon>eudicotyledons</taxon>
        <taxon>Gunneridae</taxon>
        <taxon>Pentapetalae</taxon>
        <taxon>asterids</taxon>
        <taxon>lamiids</taxon>
        <taxon>Solanales</taxon>
        <taxon>Solanaceae</taxon>
        <taxon>Solanoideae</taxon>
        <taxon>Datureae</taxon>
        <taxon>Datura</taxon>
    </lineage>
</organism>
<feature type="non-terminal residue" evidence="2">
    <location>
        <position position="53"/>
    </location>
</feature>
<dbReference type="EMBL" id="JACEIK010002654">
    <property type="protein sequence ID" value="MCD9638233.1"/>
    <property type="molecule type" value="Genomic_DNA"/>
</dbReference>
<sequence length="53" mass="5832">MKRAKYTGNKTLPPPLASTHTSTAPLHTDEFHSPPPDFSTLHKGPKCMRVSLC</sequence>
<proteinExistence type="predicted"/>
<comment type="caution">
    <text evidence="2">The sequence shown here is derived from an EMBL/GenBank/DDBJ whole genome shotgun (WGS) entry which is preliminary data.</text>
</comment>
<gene>
    <name evidence="2" type="ORF">HAX54_022082</name>
</gene>
<name>A0ABS8UTM9_DATST</name>
<evidence type="ECO:0000313" key="3">
    <source>
        <dbReference type="Proteomes" id="UP000823775"/>
    </source>
</evidence>
<accession>A0ABS8UTM9</accession>